<dbReference type="SUPFAM" id="SSF51206">
    <property type="entry name" value="cAMP-binding domain-like"/>
    <property type="match status" value="1"/>
</dbReference>
<dbReference type="InterPro" id="IPR050503">
    <property type="entry name" value="cAMP-dep_PK_reg_su-like"/>
</dbReference>
<comment type="caution">
    <text evidence="2">The sequence shown here is derived from an EMBL/GenBank/DDBJ whole genome shotgun (WGS) entry which is preliminary data.</text>
</comment>
<dbReference type="InterPro" id="IPR018488">
    <property type="entry name" value="cNMP-bd_CS"/>
</dbReference>
<dbReference type="SMART" id="SM00100">
    <property type="entry name" value="cNMP"/>
    <property type="match status" value="1"/>
</dbReference>
<accession>A0ABV7LFG6</accession>
<dbReference type="PRINTS" id="PR00103">
    <property type="entry name" value="CAMPKINASE"/>
</dbReference>
<dbReference type="PROSITE" id="PS50042">
    <property type="entry name" value="CNMP_BINDING_3"/>
    <property type="match status" value="1"/>
</dbReference>
<organism evidence="2 3">
    <name type="scientific">Camelimonas abortus</name>
    <dbReference type="NCBI Taxonomy" id="1017184"/>
    <lineage>
        <taxon>Bacteria</taxon>
        <taxon>Pseudomonadati</taxon>
        <taxon>Pseudomonadota</taxon>
        <taxon>Alphaproteobacteria</taxon>
        <taxon>Hyphomicrobiales</taxon>
        <taxon>Chelatococcaceae</taxon>
        <taxon>Camelimonas</taxon>
    </lineage>
</organism>
<dbReference type="InterPro" id="IPR014710">
    <property type="entry name" value="RmlC-like_jellyroll"/>
</dbReference>
<feature type="domain" description="Cyclic nucleotide-binding" evidence="1">
    <location>
        <begin position="15"/>
        <end position="134"/>
    </location>
</feature>
<dbReference type="Proteomes" id="UP001595536">
    <property type="component" value="Unassembled WGS sequence"/>
</dbReference>
<reference evidence="3" key="1">
    <citation type="journal article" date="2019" name="Int. J. Syst. Evol. Microbiol.">
        <title>The Global Catalogue of Microorganisms (GCM) 10K type strain sequencing project: providing services to taxonomists for standard genome sequencing and annotation.</title>
        <authorList>
            <consortium name="The Broad Institute Genomics Platform"/>
            <consortium name="The Broad Institute Genome Sequencing Center for Infectious Disease"/>
            <person name="Wu L."/>
            <person name="Ma J."/>
        </authorList>
    </citation>
    <scope>NUCLEOTIDE SEQUENCE [LARGE SCALE GENOMIC DNA]</scope>
    <source>
        <strain evidence="3">CCM 7941</strain>
    </source>
</reference>
<dbReference type="EMBL" id="JBHRUV010000040">
    <property type="protein sequence ID" value="MFC3266435.1"/>
    <property type="molecule type" value="Genomic_DNA"/>
</dbReference>
<proteinExistence type="predicted"/>
<gene>
    <name evidence="2" type="ORF">ACFOEX_08725</name>
</gene>
<evidence type="ECO:0000313" key="3">
    <source>
        <dbReference type="Proteomes" id="UP001595536"/>
    </source>
</evidence>
<dbReference type="Pfam" id="PF00027">
    <property type="entry name" value="cNMP_binding"/>
    <property type="match status" value="1"/>
</dbReference>
<dbReference type="InterPro" id="IPR018490">
    <property type="entry name" value="cNMP-bd_dom_sf"/>
</dbReference>
<dbReference type="PROSITE" id="PS00889">
    <property type="entry name" value="CNMP_BINDING_2"/>
    <property type="match status" value="1"/>
</dbReference>
<protein>
    <submittedName>
        <fullName evidence="2">Crp/Fnr family transcriptional regulator</fullName>
    </submittedName>
</protein>
<dbReference type="RefSeq" id="WP_376830855.1">
    <property type="nucleotide sequence ID" value="NZ_JBHLWR010000006.1"/>
</dbReference>
<sequence>MTLENEVQSLRQVPMFRDIDPARLKLLAFTSERVQFSDGQRFFTQGDVGDAAYVILEGAANVLLETPNGQIKVAEFGPNALIGEMAVLAETPRSATVAAVGDVVALRIDKRVFLELLAQFPQMAIAVMREIAMRLERTNARLAGQA</sequence>
<dbReference type="PANTHER" id="PTHR11635">
    <property type="entry name" value="CAMP-DEPENDENT PROTEIN KINASE REGULATORY CHAIN"/>
    <property type="match status" value="1"/>
</dbReference>
<dbReference type="InterPro" id="IPR000595">
    <property type="entry name" value="cNMP-bd_dom"/>
</dbReference>
<keyword evidence="3" id="KW-1185">Reference proteome</keyword>
<evidence type="ECO:0000313" key="2">
    <source>
        <dbReference type="EMBL" id="MFC3266435.1"/>
    </source>
</evidence>
<dbReference type="Gene3D" id="2.60.120.10">
    <property type="entry name" value="Jelly Rolls"/>
    <property type="match status" value="1"/>
</dbReference>
<name>A0ABV7LFG6_9HYPH</name>
<evidence type="ECO:0000259" key="1">
    <source>
        <dbReference type="PROSITE" id="PS50042"/>
    </source>
</evidence>
<dbReference type="PANTHER" id="PTHR11635:SF152">
    <property type="entry name" value="CAMP-DEPENDENT PROTEIN KINASE TYPE I REGULATORY SUBUNIT-RELATED"/>
    <property type="match status" value="1"/>
</dbReference>
<dbReference type="CDD" id="cd00038">
    <property type="entry name" value="CAP_ED"/>
    <property type="match status" value="1"/>
</dbReference>